<feature type="binding site" evidence="12">
    <location>
        <position position="106"/>
    </location>
    <ligand>
        <name>ATP</name>
        <dbReference type="ChEBI" id="CHEBI:30616"/>
    </ligand>
</feature>
<sequence length="809" mass="92035">MGKWTVPSALILLCLLCLISDQGRNLRANAEGDSQSPADPPKVEEKLGAVPHGSTTDSDVVKRESESMKKTLRSSAEKFEFQAEVSRLMDIIINSLYSNKDIFLRELISNASDALDKIRFLSLTDKEVLGEGDTAKLEIQIKLDKDKKILAIRDKGIGMTKEDLIKNLGTIAKSGTSAFVEKMQTSGDLNLIGQFGVGFYSVYLVADYVEVISKHNDDKQYVWESKADGAFAISEDTWNEPLGRGTEIRLHLREEAGEYLEESKLKDLVKRYSEFINFPINLWATKEIDVEVPADEDDSTEEEDKPEEEDTEKGDDEESEDKPKTKTVKETTQEWELLNDVKAIWLRSPKDVTDEEYTKFYHSLSKDFGDDKPMSWSHFTAEGDVEFKAVLFVPPKAPHDLYESYYNNNKSNLKLYVRRVFISDEFDELLPKYLNFLKGLVDSDTLPLNVSREMLQQHSSLKTIKKKLIRKALDMIRKLYEEDPDESTDKDKKDIEESGENEKKGQYARFWNEFGKSIKLGIIEDAANRNRLAKLLRVETTKSDGKLTSLDQYISRMKSGQKDIFYITGSDKEQLAKSPFLERLIKKGYEVIYFTDPVDEYLMQYLMDYEDKKFQNVSKEGVKIADSGVKELKEAFKDLTKWWKSALASWNVDDVKVSNRLADTPCVVVTNKYGWSGNMERIMHSQTLSDANKQAYMRGKRVLEVNPRHPIVKELRERVAKDPEDEGVKATAQLMYQTALMESGFMLSDPKDFASRIYSSVKTSLSISPDAVVEEEEEVEEGEAKEDDAAGAAKGDAVEAEASEVKDEL</sequence>
<feature type="compositionally biased region" description="Acidic residues" evidence="13">
    <location>
        <begin position="290"/>
        <end position="320"/>
    </location>
</feature>
<feature type="binding site" evidence="12">
    <location>
        <position position="173"/>
    </location>
    <ligand>
        <name>ATP</name>
        <dbReference type="ChEBI" id="CHEBI:30616"/>
    </ligand>
</feature>
<dbReference type="InterPro" id="IPR037196">
    <property type="entry name" value="HSP90_C"/>
</dbReference>
<evidence type="ECO:0000259" key="15">
    <source>
        <dbReference type="SMART" id="SM00387"/>
    </source>
</evidence>
<evidence type="ECO:0000256" key="1">
    <source>
        <dbReference type="ARBA" id="ARBA00004319"/>
    </source>
</evidence>
<feature type="compositionally biased region" description="Acidic residues" evidence="13">
    <location>
        <begin position="772"/>
        <end position="786"/>
    </location>
</feature>
<dbReference type="PANTHER" id="PTHR11528">
    <property type="entry name" value="HEAT SHOCK PROTEIN 90 FAMILY MEMBER"/>
    <property type="match status" value="1"/>
</dbReference>
<keyword evidence="6" id="KW-0106">Calcium</keyword>
<dbReference type="PROSITE" id="PS00298">
    <property type="entry name" value="HSP90"/>
    <property type="match status" value="1"/>
</dbReference>
<dbReference type="GO" id="GO:0005524">
    <property type="term" value="F:ATP binding"/>
    <property type="evidence" value="ECO:0007669"/>
    <property type="project" value="UniProtKB-KW"/>
</dbReference>
<evidence type="ECO:0000256" key="10">
    <source>
        <dbReference type="ARBA" id="ARBA00073396"/>
    </source>
</evidence>
<feature type="binding site" evidence="12">
    <location>
        <position position="154"/>
    </location>
    <ligand>
        <name>ATP</name>
        <dbReference type="ChEBI" id="CHEBI:30616"/>
    </ligand>
</feature>
<keyword evidence="4 12" id="KW-0547">Nucleotide-binding</keyword>
<dbReference type="FunFam" id="1.20.120.790:FF:000005">
    <property type="entry name" value="Endoplasmin-like isoform B"/>
    <property type="match status" value="1"/>
</dbReference>
<dbReference type="Gene3D" id="3.40.50.11260">
    <property type="match status" value="1"/>
</dbReference>
<keyword evidence="8" id="KW-0325">Glycoprotein</keyword>
<dbReference type="InterPro" id="IPR019805">
    <property type="entry name" value="Heat_shock_protein_90_CS"/>
</dbReference>
<dbReference type="SMART" id="SM00387">
    <property type="entry name" value="HATPase_c"/>
    <property type="match status" value="1"/>
</dbReference>
<dbReference type="FunFam" id="3.40.50.11260:FF:000006">
    <property type="entry name" value="endoplasmin homolog"/>
    <property type="match status" value="1"/>
</dbReference>
<evidence type="ECO:0000256" key="11">
    <source>
        <dbReference type="ARBA" id="ARBA00076587"/>
    </source>
</evidence>
<dbReference type="Gene3D" id="1.20.120.790">
    <property type="entry name" value="Heat shock protein 90, C-terminal domain"/>
    <property type="match status" value="1"/>
</dbReference>
<evidence type="ECO:0000256" key="2">
    <source>
        <dbReference type="ARBA" id="ARBA00008239"/>
    </source>
</evidence>
<dbReference type="InterPro" id="IPR020575">
    <property type="entry name" value="Hsp90_N"/>
</dbReference>
<keyword evidence="9" id="KW-0143">Chaperone</keyword>
<evidence type="ECO:0000256" key="12">
    <source>
        <dbReference type="PIRSR" id="PIRSR002583-1"/>
    </source>
</evidence>
<organism evidence="16 17">
    <name type="scientific">Linum tenue</name>
    <dbReference type="NCBI Taxonomy" id="586396"/>
    <lineage>
        <taxon>Eukaryota</taxon>
        <taxon>Viridiplantae</taxon>
        <taxon>Streptophyta</taxon>
        <taxon>Embryophyta</taxon>
        <taxon>Tracheophyta</taxon>
        <taxon>Spermatophyta</taxon>
        <taxon>Magnoliopsida</taxon>
        <taxon>eudicotyledons</taxon>
        <taxon>Gunneridae</taxon>
        <taxon>Pentapetalae</taxon>
        <taxon>rosids</taxon>
        <taxon>fabids</taxon>
        <taxon>Malpighiales</taxon>
        <taxon>Linaceae</taxon>
        <taxon>Linum</taxon>
    </lineage>
</organism>
<feature type="region of interest" description="Disordered" evidence="13">
    <location>
        <begin position="765"/>
        <end position="809"/>
    </location>
</feature>
<evidence type="ECO:0000256" key="14">
    <source>
        <dbReference type="SAM" id="SignalP"/>
    </source>
</evidence>
<evidence type="ECO:0000256" key="7">
    <source>
        <dbReference type="ARBA" id="ARBA00022840"/>
    </source>
</evidence>
<dbReference type="GO" id="GO:0140662">
    <property type="term" value="F:ATP-dependent protein folding chaperone"/>
    <property type="evidence" value="ECO:0007669"/>
    <property type="project" value="InterPro"/>
</dbReference>
<dbReference type="PIRSF" id="PIRSF002583">
    <property type="entry name" value="Hsp90"/>
    <property type="match status" value="1"/>
</dbReference>
<keyword evidence="3 14" id="KW-0732">Signal</keyword>
<evidence type="ECO:0000256" key="4">
    <source>
        <dbReference type="ARBA" id="ARBA00022741"/>
    </source>
</evidence>
<dbReference type="FunFam" id="3.30.230.80:FF:000006">
    <property type="entry name" value="endoplasmin homolog"/>
    <property type="match status" value="1"/>
</dbReference>
<evidence type="ECO:0000256" key="5">
    <source>
        <dbReference type="ARBA" id="ARBA00022824"/>
    </source>
</evidence>
<dbReference type="AlphaFoldDB" id="A0AAV0LNY8"/>
<dbReference type="Gene3D" id="3.30.230.80">
    <property type="match status" value="1"/>
</dbReference>
<feature type="binding site" evidence="12">
    <location>
        <position position="246"/>
    </location>
    <ligand>
        <name>ATP</name>
        <dbReference type="ChEBI" id="CHEBI:30616"/>
    </ligand>
</feature>
<dbReference type="InterPro" id="IPR001404">
    <property type="entry name" value="Hsp90_fam"/>
</dbReference>
<evidence type="ECO:0000313" key="17">
    <source>
        <dbReference type="Proteomes" id="UP001154282"/>
    </source>
</evidence>
<reference evidence="16" key="1">
    <citation type="submission" date="2022-08" db="EMBL/GenBank/DDBJ databases">
        <authorList>
            <person name="Gutierrez-Valencia J."/>
        </authorList>
    </citation>
    <scope>NUCLEOTIDE SEQUENCE</scope>
</reference>
<feature type="binding site" evidence="12">
    <location>
        <begin position="174"/>
        <end position="175"/>
    </location>
    <ligand>
        <name>ATP</name>
        <dbReference type="ChEBI" id="CHEBI:30616"/>
    </ligand>
</feature>
<feature type="region of interest" description="Disordered" evidence="13">
    <location>
        <begin position="289"/>
        <end position="331"/>
    </location>
</feature>
<dbReference type="EMBL" id="CAMGYJ010000006">
    <property type="protein sequence ID" value="CAI0435191.1"/>
    <property type="molecule type" value="Genomic_DNA"/>
</dbReference>
<feature type="binding site" evidence="12">
    <location>
        <position position="452"/>
    </location>
    <ligand>
        <name>ATP</name>
        <dbReference type="ChEBI" id="CHEBI:30616"/>
    </ligand>
</feature>
<proteinExistence type="inferred from homology"/>
<dbReference type="HAMAP" id="MF_00505">
    <property type="entry name" value="HSP90"/>
    <property type="match status" value="1"/>
</dbReference>
<keyword evidence="17" id="KW-1185">Reference proteome</keyword>
<evidence type="ECO:0000256" key="9">
    <source>
        <dbReference type="ARBA" id="ARBA00023186"/>
    </source>
</evidence>
<dbReference type="Proteomes" id="UP001154282">
    <property type="component" value="Unassembled WGS sequence"/>
</dbReference>
<dbReference type="Pfam" id="PF00183">
    <property type="entry name" value="HSP90"/>
    <property type="match status" value="1"/>
</dbReference>
<feature type="chain" id="PRO_5043370403" description="Endoplasmin homolog" evidence="14">
    <location>
        <begin position="24"/>
        <end position="809"/>
    </location>
</feature>
<dbReference type="GO" id="GO:0016887">
    <property type="term" value="F:ATP hydrolysis activity"/>
    <property type="evidence" value="ECO:0007669"/>
    <property type="project" value="InterPro"/>
</dbReference>
<dbReference type="GO" id="GO:0051082">
    <property type="term" value="F:unfolded protein binding"/>
    <property type="evidence" value="ECO:0007669"/>
    <property type="project" value="InterPro"/>
</dbReference>
<evidence type="ECO:0000256" key="8">
    <source>
        <dbReference type="ARBA" id="ARBA00023180"/>
    </source>
</evidence>
<comment type="caution">
    <text evidence="16">The sequence shown here is derived from an EMBL/GenBank/DDBJ whole genome shotgun (WGS) entry which is preliminary data.</text>
</comment>
<comment type="similarity">
    <text evidence="2">Belongs to the heat shock protein 90 family.</text>
</comment>
<feature type="binding site" evidence="12">
    <location>
        <position position="159"/>
    </location>
    <ligand>
        <name>ATP</name>
        <dbReference type="ChEBI" id="CHEBI:30616"/>
    </ligand>
</feature>
<evidence type="ECO:0000256" key="3">
    <source>
        <dbReference type="ARBA" id="ARBA00022729"/>
    </source>
</evidence>
<feature type="binding site" evidence="12">
    <location>
        <position position="110"/>
    </location>
    <ligand>
        <name>ATP</name>
        <dbReference type="ChEBI" id="CHEBI:30616"/>
    </ligand>
</feature>
<gene>
    <name evidence="16" type="ORF">LITE_LOCUS24602</name>
</gene>
<comment type="subcellular location">
    <subcellularLocation>
        <location evidence="1">Endoplasmic reticulum lumen</location>
    </subcellularLocation>
</comment>
<evidence type="ECO:0000256" key="6">
    <source>
        <dbReference type="ARBA" id="ARBA00022837"/>
    </source>
</evidence>
<dbReference type="GO" id="GO:0005788">
    <property type="term" value="C:endoplasmic reticulum lumen"/>
    <property type="evidence" value="ECO:0007669"/>
    <property type="project" value="UniProtKB-SubCell"/>
</dbReference>
<dbReference type="SUPFAM" id="SSF54211">
    <property type="entry name" value="Ribosomal protein S5 domain 2-like"/>
    <property type="match status" value="1"/>
</dbReference>
<dbReference type="SUPFAM" id="SSF55874">
    <property type="entry name" value="ATPase domain of HSP90 chaperone/DNA topoisomerase II/histidine kinase"/>
    <property type="match status" value="1"/>
</dbReference>
<accession>A0AAV0LNY8</accession>
<dbReference type="CDD" id="cd16927">
    <property type="entry name" value="HATPase_Hsp90-like"/>
    <property type="match status" value="1"/>
</dbReference>
<feature type="signal peptide" evidence="14">
    <location>
        <begin position="1"/>
        <end position="23"/>
    </location>
</feature>
<keyword evidence="5" id="KW-0256">Endoplasmic reticulum</keyword>
<evidence type="ECO:0000256" key="13">
    <source>
        <dbReference type="SAM" id="MobiDB-lite"/>
    </source>
</evidence>
<protein>
    <recommendedName>
        <fullName evidence="10">Endoplasmin homolog</fullName>
    </recommendedName>
    <alternativeName>
        <fullName evidence="11">Glucose-regulated protein 94 homolog</fullName>
    </alternativeName>
</protein>
<feature type="region of interest" description="Disordered" evidence="13">
    <location>
        <begin position="28"/>
        <end position="63"/>
    </location>
</feature>
<feature type="compositionally biased region" description="Basic and acidic residues" evidence="13">
    <location>
        <begin position="321"/>
        <end position="331"/>
    </location>
</feature>
<evidence type="ECO:0000313" key="16">
    <source>
        <dbReference type="EMBL" id="CAI0435191.1"/>
    </source>
</evidence>
<dbReference type="Pfam" id="PF13589">
    <property type="entry name" value="HATPase_c_3"/>
    <property type="match status" value="1"/>
</dbReference>
<dbReference type="FunFam" id="3.30.565.10:FF:000005">
    <property type="entry name" value="Heat shock protein 90"/>
    <property type="match status" value="1"/>
</dbReference>
<dbReference type="NCBIfam" id="NF003555">
    <property type="entry name" value="PRK05218.1"/>
    <property type="match status" value="1"/>
</dbReference>
<dbReference type="InterPro" id="IPR020568">
    <property type="entry name" value="Ribosomal_Su5_D2-typ_SF"/>
</dbReference>
<keyword evidence="7 12" id="KW-0067">ATP-binding</keyword>
<dbReference type="SUPFAM" id="SSF110942">
    <property type="entry name" value="HSP90 C-terminal domain"/>
    <property type="match status" value="1"/>
</dbReference>
<dbReference type="PRINTS" id="PR00775">
    <property type="entry name" value="HEATSHOCK90"/>
</dbReference>
<name>A0AAV0LNY8_9ROSI</name>
<dbReference type="Gene3D" id="3.30.565.10">
    <property type="entry name" value="Histidine kinase-like ATPase, C-terminal domain"/>
    <property type="match status" value="1"/>
</dbReference>
<dbReference type="InterPro" id="IPR036890">
    <property type="entry name" value="HATPase_C_sf"/>
</dbReference>
<feature type="binding site" evidence="12">
    <location>
        <begin position="194"/>
        <end position="199"/>
    </location>
    <ligand>
        <name>ATP</name>
        <dbReference type="ChEBI" id="CHEBI:30616"/>
    </ligand>
</feature>
<feature type="binding site" evidence="12">
    <location>
        <position position="167"/>
    </location>
    <ligand>
        <name>ATP</name>
        <dbReference type="ChEBI" id="CHEBI:30616"/>
    </ligand>
</feature>
<feature type="domain" description="Histidine kinase/HSP90-like ATPase" evidence="15">
    <location>
        <begin position="99"/>
        <end position="256"/>
    </location>
</feature>
<dbReference type="InterPro" id="IPR003594">
    <property type="entry name" value="HATPase_dom"/>
</dbReference>